<accession>A0A5C6X964</accession>
<evidence type="ECO:0000313" key="2">
    <source>
        <dbReference type="EMBL" id="TXD36241.1"/>
    </source>
</evidence>
<organism evidence="2 3">
    <name type="scientific">Lujinxingia vulgaris</name>
    <dbReference type="NCBI Taxonomy" id="2600176"/>
    <lineage>
        <taxon>Bacteria</taxon>
        <taxon>Deltaproteobacteria</taxon>
        <taxon>Bradymonadales</taxon>
        <taxon>Lujinxingiaceae</taxon>
        <taxon>Lujinxingia</taxon>
    </lineage>
</organism>
<keyword evidence="1" id="KW-0812">Transmembrane</keyword>
<sequence>MTYLATSHRPELSLRPLRLLSRFLVIAALLTLSAGCVPVAWVTPPVQMAIGVGASAGIPEDNARITMPLSVTANPLQVVYGQGARRFDVGVGYSAHFLFVDPVAAHGPHLDLSYIPLVRTDEDGTRAMRLITSARPAYRFAGEGVGRGPSIGLRLTLESVGFTEGVGAECQTSSDGSSFCGAYLGYGENAFGLFVEATRGLTQPAYSAISIGLSFRLPATAGVGVVSQF</sequence>
<dbReference type="OrthoDB" id="5506175at2"/>
<reference evidence="2 3" key="1">
    <citation type="submission" date="2019-08" db="EMBL/GenBank/DDBJ databases">
        <title>Bradymonadales sp. TMQ2.</title>
        <authorList>
            <person name="Liang Q."/>
        </authorList>
    </citation>
    <scope>NUCLEOTIDE SEQUENCE [LARGE SCALE GENOMIC DNA]</scope>
    <source>
        <strain evidence="2 3">TMQ2</strain>
    </source>
</reference>
<protein>
    <submittedName>
        <fullName evidence="2">Uncharacterized protein</fullName>
    </submittedName>
</protein>
<comment type="caution">
    <text evidence="2">The sequence shown here is derived from an EMBL/GenBank/DDBJ whole genome shotgun (WGS) entry which is preliminary data.</text>
</comment>
<dbReference type="Proteomes" id="UP000321046">
    <property type="component" value="Unassembled WGS sequence"/>
</dbReference>
<proteinExistence type="predicted"/>
<evidence type="ECO:0000313" key="3">
    <source>
        <dbReference type="Proteomes" id="UP000321046"/>
    </source>
</evidence>
<feature type="transmembrane region" description="Helical" evidence="1">
    <location>
        <begin position="20"/>
        <end position="41"/>
    </location>
</feature>
<keyword evidence="1" id="KW-1133">Transmembrane helix</keyword>
<dbReference type="RefSeq" id="WP_146974421.1">
    <property type="nucleotide sequence ID" value="NZ_VOSL01000046.1"/>
</dbReference>
<gene>
    <name evidence="2" type="ORF">FRC96_10335</name>
</gene>
<dbReference type="AlphaFoldDB" id="A0A5C6X964"/>
<name>A0A5C6X964_9DELT</name>
<keyword evidence="1" id="KW-0472">Membrane</keyword>
<evidence type="ECO:0000256" key="1">
    <source>
        <dbReference type="SAM" id="Phobius"/>
    </source>
</evidence>
<dbReference type="EMBL" id="VOSL01000046">
    <property type="protein sequence ID" value="TXD36241.1"/>
    <property type="molecule type" value="Genomic_DNA"/>
</dbReference>